<organism evidence="2 3">
    <name type="scientific">Daphnia pulex</name>
    <name type="common">Water flea</name>
    <dbReference type="NCBI Taxonomy" id="6669"/>
    <lineage>
        <taxon>Eukaryota</taxon>
        <taxon>Metazoa</taxon>
        <taxon>Ecdysozoa</taxon>
        <taxon>Arthropoda</taxon>
        <taxon>Crustacea</taxon>
        <taxon>Branchiopoda</taxon>
        <taxon>Diplostraca</taxon>
        <taxon>Cladocera</taxon>
        <taxon>Anomopoda</taxon>
        <taxon>Daphniidae</taxon>
        <taxon>Daphnia</taxon>
    </lineage>
</organism>
<evidence type="ECO:0000313" key="2">
    <source>
        <dbReference type="EMBL" id="EFX78630.1"/>
    </source>
</evidence>
<reference evidence="2 3" key="1">
    <citation type="journal article" date="2011" name="Science">
        <title>The ecoresponsive genome of Daphnia pulex.</title>
        <authorList>
            <person name="Colbourne J.K."/>
            <person name="Pfrender M.E."/>
            <person name="Gilbert D."/>
            <person name="Thomas W.K."/>
            <person name="Tucker A."/>
            <person name="Oakley T.H."/>
            <person name="Tokishita S."/>
            <person name="Aerts A."/>
            <person name="Arnold G.J."/>
            <person name="Basu M.K."/>
            <person name="Bauer D.J."/>
            <person name="Caceres C.E."/>
            <person name="Carmel L."/>
            <person name="Casola C."/>
            <person name="Choi J.H."/>
            <person name="Detter J.C."/>
            <person name="Dong Q."/>
            <person name="Dusheyko S."/>
            <person name="Eads B.D."/>
            <person name="Frohlich T."/>
            <person name="Geiler-Samerotte K.A."/>
            <person name="Gerlach D."/>
            <person name="Hatcher P."/>
            <person name="Jogdeo S."/>
            <person name="Krijgsveld J."/>
            <person name="Kriventseva E.V."/>
            <person name="Kultz D."/>
            <person name="Laforsch C."/>
            <person name="Lindquist E."/>
            <person name="Lopez J."/>
            <person name="Manak J.R."/>
            <person name="Muller J."/>
            <person name="Pangilinan J."/>
            <person name="Patwardhan R.P."/>
            <person name="Pitluck S."/>
            <person name="Pritham E.J."/>
            <person name="Rechtsteiner A."/>
            <person name="Rho M."/>
            <person name="Rogozin I.B."/>
            <person name="Sakarya O."/>
            <person name="Salamov A."/>
            <person name="Schaack S."/>
            <person name="Shapiro H."/>
            <person name="Shiga Y."/>
            <person name="Skalitzky C."/>
            <person name="Smith Z."/>
            <person name="Souvorov A."/>
            <person name="Sung W."/>
            <person name="Tang Z."/>
            <person name="Tsuchiya D."/>
            <person name="Tu H."/>
            <person name="Vos H."/>
            <person name="Wang M."/>
            <person name="Wolf Y.I."/>
            <person name="Yamagata H."/>
            <person name="Yamada T."/>
            <person name="Ye Y."/>
            <person name="Shaw J.R."/>
            <person name="Andrews J."/>
            <person name="Crease T.J."/>
            <person name="Tang H."/>
            <person name="Lucas S.M."/>
            <person name="Robertson H.M."/>
            <person name="Bork P."/>
            <person name="Koonin E.V."/>
            <person name="Zdobnov E.M."/>
            <person name="Grigoriev I.V."/>
            <person name="Lynch M."/>
            <person name="Boore J.L."/>
        </authorList>
    </citation>
    <scope>NUCLEOTIDE SEQUENCE [LARGE SCALE GENOMIC DNA]</scope>
</reference>
<dbReference type="AlphaFoldDB" id="E9GPF1"/>
<sequence length="68" mass="7767">MNVCRSKREIKAQERRINIRNNEPGMSVGADLGRSSNVFPTSKRPPVRMSGGPVDVRRIFRMSEYDIC</sequence>
<dbReference type="KEGG" id="dpx:DAPPUDRAFT_245984"/>
<accession>E9GPF1</accession>
<dbReference type="InParanoid" id="E9GPF1"/>
<keyword evidence="3" id="KW-1185">Reference proteome</keyword>
<evidence type="ECO:0000313" key="3">
    <source>
        <dbReference type="Proteomes" id="UP000000305"/>
    </source>
</evidence>
<dbReference type="OrthoDB" id="6390503at2759"/>
<protein>
    <submittedName>
        <fullName evidence="2">Uncharacterized protein</fullName>
    </submittedName>
</protein>
<dbReference type="HOGENOM" id="CLU_2851915_0_0_1"/>
<proteinExistence type="predicted"/>
<dbReference type="Proteomes" id="UP000000305">
    <property type="component" value="Unassembled WGS sequence"/>
</dbReference>
<evidence type="ECO:0000256" key="1">
    <source>
        <dbReference type="SAM" id="MobiDB-lite"/>
    </source>
</evidence>
<gene>
    <name evidence="2" type="ORF">DAPPUDRAFT_245984</name>
</gene>
<name>E9GPF1_DAPPU</name>
<feature type="region of interest" description="Disordered" evidence="1">
    <location>
        <begin position="21"/>
        <end position="52"/>
    </location>
</feature>
<dbReference type="EMBL" id="GL732556">
    <property type="protein sequence ID" value="EFX78630.1"/>
    <property type="molecule type" value="Genomic_DNA"/>
</dbReference>